<organism evidence="2 3">
    <name type="scientific">Thermoproteota archaeon</name>
    <dbReference type="NCBI Taxonomy" id="2056631"/>
    <lineage>
        <taxon>Archaea</taxon>
        <taxon>Thermoproteota</taxon>
    </lineage>
</organism>
<proteinExistence type="predicted"/>
<dbReference type="AlphaFoldDB" id="A0A497F0V7"/>
<dbReference type="Proteomes" id="UP000269499">
    <property type="component" value="Unassembled WGS sequence"/>
</dbReference>
<comment type="caution">
    <text evidence="2">The sequence shown here is derived from an EMBL/GenBank/DDBJ whole genome shotgun (WGS) entry which is preliminary data.</text>
</comment>
<keyword evidence="1" id="KW-0472">Membrane</keyword>
<protein>
    <submittedName>
        <fullName evidence="2">Uncharacterized protein</fullName>
    </submittedName>
</protein>
<evidence type="ECO:0000256" key="1">
    <source>
        <dbReference type="SAM" id="Phobius"/>
    </source>
</evidence>
<dbReference type="EMBL" id="QMRA01000090">
    <property type="protein sequence ID" value="RLE52931.1"/>
    <property type="molecule type" value="Genomic_DNA"/>
</dbReference>
<name>A0A497F0V7_9CREN</name>
<reference evidence="2 3" key="1">
    <citation type="submission" date="2018-06" db="EMBL/GenBank/DDBJ databases">
        <title>Extensive metabolic versatility and redundancy in microbially diverse, dynamic hydrothermal sediments.</title>
        <authorList>
            <person name="Dombrowski N."/>
            <person name="Teske A."/>
            <person name="Baker B.J."/>
        </authorList>
    </citation>
    <scope>NUCLEOTIDE SEQUENCE [LARGE SCALE GENOMIC DNA]</scope>
    <source>
        <strain evidence="2">B20_G2</strain>
    </source>
</reference>
<feature type="transmembrane region" description="Helical" evidence="1">
    <location>
        <begin position="42"/>
        <end position="60"/>
    </location>
</feature>
<keyword evidence="1" id="KW-0812">Transmembrane</keyword>
<feature type="transmembrane region" description="Helical" evidence="1">
    <location>
        <begin position="12"/>
        <end position="30"/>
    </location>
</feature>
<gene>
    <name evidence="2" type="ORF">DRJ26_04070</name>
</gene>
<evidence type="ECO:0000313" key="3">
    <source>
        <dbReference type="Proteomes" id="UP000269499"/>
    </source>
</evidence>
<accession>A0A497F0V7</accession>
<keyword evidence="1" id="KW-1133">Transmembrane helix</keyword>
<evidence type="ECO:0000313" key="2">
    <source>
        <dbReference type="EMBL" id="RLE52931.1"/>
    </source>
</evidence>
<sequence length="65" mass="7665">MAERSEFSSFKWSSAFLTTVSIILIALRLINRPILRFDFEFLLFHIPALLSVLFYIYLAFKGKFD</sequence>